<sequence>MKTTTSLILLLLLCSTARSALHLNPDGLGQVLIFPYYSVNNGLDTVYTITNTTADTKAIKVKFIEGDNGLEVLDFNVYLDAYDSWSGALVPTTSTIGSHTGEPTALHVSNDQSCVPFLVKSGQEFLPFTIDQDPPNTNMQRTREGTIEVIEMATFAGPTQSFADHGTSGVPANCASIQADWADNNIYDFGDEDLVSGGLMGHASLINVAEGLTMDYQAIALNDFWVSNVGNHAEPGSLFPSLAQADLETDIIVDNQLYEAFWPSGAEAVSAVLSAAELINEYEFNPLNFGQSEWVISMPTKLFHTNTNTPIPPFSDPWDGTESCENYTASIWDRDQQQGSLSVPDGNRGLNPQLCLYTNVIQILPPGTNPPAISALLGSHNVSTLNGVNSPSATDSGWARLTFDGPQQRMTPLVGDSVVGLPMVGFQIRQFTNQQAQPDLIAQYGQAFSHKYVRQVEVNP</sequence>
<protein>
    <submittedName>
        <fullName evidence="2">Uncharacterized protein</fullName>
    </submittedName>
</protein>
<organism evidence="2 3">
    <name type="scientific">Marinicella sediminis</name>
    <dbReference type="NCBI Taxonomy" id="1792834"/>
    <lineage>
        <taxon>Bacteria</taxon>
        <taxon>Pseudomonadati</taxon>
        <taxon>Pseudomonadota</taxon>
        <taxon>Gammaproteobacteria</taxon>
        <taxon>Lysobacterales</taxon>
        <taxon>Marinicellaceae</taxon>
        <taxon>Marinicella</taxon>
    </lineage>
</organism>
<keyword evidence="1" id="KW-0732">Signal</keyword>
<evidence type="ECO:0000313" key="2">
    <source>
        <dbReference type="EMBL" id="MFC3194120.1"/>
    </source>
</evidence>
<evidence type="ECO:0000256" key="1">
    <source>
        <dbReference type="SAM" id="SignalP"/>
    </source>
</evidence>
<dbReference type="EMBL" id="JBHRTS010000004">
    <property type="protein sequence ID" value="MFC3194120.1"/>
    <property type="molecule type" value="Genomic_DNA"/>
</dbReference>
<accession>A0ABV7J7L0</accession>
<evidence type="ECO:0000313" key="3">
    <source>
        <dbReference type="Proteomes" id="UP001595533"/>
    </source>
</evidence>
<proteinExistence type="predicted"/>
<dbReference type="RefSeq" id="WP_077412392.1">
    <property type="nucleotide sequence ID" value="NZ_JBHRTS010000004.1"/>
</dbReference>
<dbReference type="Proteomes" id="UP001595533">
    <property type="component" value="Unassembled WGS sequence"/>
</dbReference>
<name>A0ABV7J7L0_9GAMM</name>
<feature type="chain" id="PRO_5045140874" evidence="1">
    <location>
        <begin position="21"/>
        <end position="460"/>
    </location>
</feature>
<reference evidence="3" key="1">
    <citation type="journal article" date="2019" name="Int. J. Syst. Evol. Microbiol.">
        <title>The Global Catalogue of Microorganisms (GCM) 10K type strain sequencing project: providing services to taxonomists for standard genome sequencing and annotation.</title>
        <authorList>
            <consortium name="The Broad Institute Genomics Platform"/>
            <consortium name="The Broad Institute Genome Sequencing Center for Infectious Disease"/>
            <person name="Wu L."/>
            <person name="Ma J."/>
        </authorList>
    </citation>
    <scope>NUCLEOTIDE SEQUENCE [LARGE SCALE GENOMIC DNA]</scope>
    <source>
        <strain evidence="3">KCTC 42953</strain>
    </source>
</reference>
<keyword evidence="3" id="KW-1185">Reference proteome</keyword>
<gene>
    <name evidence="2" type="ORF">ACFODZ_07695</name>
</gene>
<comment type="caution">
    <text evidence="2">The sequence shown here is derived from an EMBL/GenBank/DDBJ whole genome shotgun (WGS) entry which is preliminary data.</text>
</comment>
<feature type="signal peptide" evidence="1">
    <location>
        <begin position="1"/>
        <end position="20"/>
    </location>
</feature>